<dbReference type="EMBL" id="JAFMYV010000019">
    <property type="protein sequence ID" value="MBO0939954.1"/>
    <property type="molecule type" value="Genomic_DNA"/>
</dbReference>
<dbReference type="RefSeq" id="WP_207367482.1">
    <property type="nucleotide sequence ID" value="NZ_JAFMYV010000019.1"/>
</dbReference>
<gene>
    <name evidence="1" type="ORF">J2I47_25640</name>
</gene>
<evidence type="ECO:0000313" key="2">
    <source>
        <dbReference type="Proteomes" id="UP000664034"/>
    </source>
</evidence>
<evidence type="ECO:0000313" key="1">
    <source>
        <dbReference type="EMBL" id="MBO0939954.1"/>
    </source>
</evidence>
<organism evidence="1 2">
    <name type="scientific">Fibrella rubiginis</name>
    <dbReference type="NCBI Taxonomy" id="2817060"/>
    <lineage>
        <taxon>Bacteria</taxon>
        <taxon>Pseudomonadati</taxon>
        <taxon>Bacteroidota</taxon>
        <taxon>Cytophagia</taxon>
        <taxon>Cytophagales</taxon>
        <taxon>Spirosomataceae</taxon>
        <taxon>Fibrella</taxon>
    </lineage>
</organism>
<comment type="caution">
    <text evidence="1">The sequence shown here is derived from an EMBL/GenBank/DDBJ whole genome shotgun (WGS) entry which is preliminary data.</text>
</comment>
<dbReference type="AlphaFoldDB" id="A0A939K5X4"/>
<dbReference type="Proteomes" id="UP000664034">
    <property type="component" value="Unassembled WGS sequence"/>
</dbReference>
<reference evidence="1" key="1">
    <citation type="submission" date="2021-03" db="EMBL/GenBank/DDBJ databases">
        <title>Fibrella sp. HMF5335 genome sequencing and assembly.</title>
        <authorList>
            <person name="Kang H."/>
            <person name="Kim H."/>
            <person name="Bae S."/>
            <person name="Joh K."/>
        </authorList>
    </citation>
    <scope>NUCLEOTIDE SEQUENCE</scope>
    <source>
        <strain evidence="1">HMF5335</strain>
    </source>
</reference>
<proteinExistence type="predicted"/>
<name>A0A939K5X4_9BACT</name>
<accession>A0A939K5X4</accession>
<protein>
    <submittedName>
        <fullName evidence="1">Uncharacterized protein</fullName>
    </submittedName>
</protein>
<keyword evidence="2" id="KW-1185">Reference proteome</keyword>
<sequence length="530" mass="58310">MNPFGNPNPRFSAGLAVALMPTRNFAQERADKAANLQLMQMEQQQAAQAAEEKRTALASVQNTLSLVDQQDFLAPDKARLNLNLTEPFRQQVEKEITDDYGGDVTRYGRERGDYLAKQFAKQLLAHPLRQQALQTKANYALAKDAEAKGKLIVGDFDKDYLDYMQGRTDRLVFRGAYDAPKNVWDYFDKNHSTKGQYGQTTVVNGKLQQRAFEVTRDDLYGHLLSEGLSPAEAQDYMRRVNYQGGRTWKMDSQSPWDAAEQAQQNAFRQQALNYQGQGLAIQREGMSLERQRTNAEVSLKDAQAQKAQAEAKGGSTGSAGIVQHIWAPDPKNLQEVKISSQPLLLNGRTVKRGPGVGGPVGEAMVKSLGIESAIPPLLDGGYDKEGRPIQKPGVIASNLMSVTDLRGRRHRNPDGTVIQFQQVDTNHIYYVPAGKEGSGAAENRVPHLMGTAIIDKKPVQVLLPMPYSPLAANQMGSISATNNSDEKRAQTVISTPAETGSRSPLSGLIPSRAQQLRAQELRSFLLGPNP</sequence>